<name>A0A6G1IES2_9PLEO</name>
<feature type="transmembrane region" description="Helical" evidence="2">
    <location>
        <begin position="32"/>
        <end position="53"/>
    </location>
</feature>
<dbReference type="OrthoDB" id="3918601at2759"/>
<feature type="transmembrane region" description="Helical" evidence="2">
    <location>
        <begin position="143"/>
        <end position="165"/>
    </location>
</feature>
<feature type="transmembrane region" description="Helical" evidence="2">
    <location>
        <begin position="185"/>
        <end position="209"/>
    </location>
</feature>
<dbReference type="PANTHER" id="PTHR38794:SF1">
    <property type="entry name" value="INTEGRAL MEMBRANE PROTEIN"/>
    <property type="match status" value="1"/>
</dbReference>
<feature type="region of interest" description="Disordered" evidence="1">
    <location>
        <begin position="318"/>
        <end position="345"/>
    </location>
</feature>
<feature type="transmembrane region" description="Helical" evidence="2">
    <location>
        <begin position="114"/>
        <end position="136"/>
    </location>
</feature>
<reference evidence="4" key="1">
    <citation type="journal article" date="2020" name="Stud. Mycol.">
        <title>101 Dothideomycetes genomes: a test case for predicting lifestyles and emergence of pathogens.</title>
        <authorList>
            <person name="Haridas S."/>
            <person name="Albert R."/>
            <person name="Binder M."/>
            <person name="Bloem J."/>
            <person name="Labutti K."/>
            <person name="Salamov A."/>
            <person name="Andreopoulos B."/>
            <person name="Baker S."/>
            <person name="Barry K."/>
            <person name="Bills G."/>
            <person name="Bluhm B."/>
            <person name="Cannon C."/>
            <person name="Castanera R."/>
            <person name="Culley D."/>
            <person name="Daum C."/>
            <person name="Ezra D."/>
            <person name="Gonzalez J."/>
            <person name="Henrissat B."/>
            <person name="Kuo A."/>
            <person name="Liang C."/>
            <person name="Lipzen A."/>
            <person name="Lutzoni F."/>
            <person name="Magnuson J."/>
            <person name="Mondo S."/>
            <person name="Nolan M."/>
            <person name="Ohm R."/>
            <person name="Pangilinan J."/>
            <person name="Park H.-J."/>
            <person name="Ramirez L."/>
            <person name="Alfaro M."/>
            <person name="Sun H."/>
            <person name="Tritt A."/>
            <person name="Yoshinaga Y."/>
            <person name="Zwiers L.-H."/>
            <person name="Turgeon B."/>
            <person name="Goodwin S."/>
            <person name="Spatafora J."/>
            <person name="Crous P."/>
            <person name="Grigoriev I."/>
        </authorList>
    </citation>
    <scope>NUCLEOTIDE SEQUENCE</scope>
    <source>
        <strain evidence="4">CBS 122367</strain>
    </source>
</reference>
<evidence type="ECO:0000256" key="1">
    <source>
        <dbReference type="SAM" id="MobiDB-lite"/>
    </source>
</evidence>
<dbReference type="Pfam" id="PF20684">
    <property type="entry name" value="Fung_rhodopsin"/>
    <property type="match status" value="1"/>
</dbReference>
<accession>A0A6G1IES2</accession>
<organism evidence="4 5">
    <name type="scientific">Lentithecium fluviatile CBS 122367</name>
    <dbReference type="NCBI Taxonomy" id="1168545"/>
    <lineage>
        <taxon>Eukaryota</taxon>
        <taxon>Fungi</taxon>
        <taxon>Dikarya</taxon>
        <taxon>Ascomycota</taxon>
        <taxon>Pezizomycotina</taxon>
        <taxon>Dothideomycetes</taxon>
        <taxon>Pleosporomycetidae</taxon>
        <taxon>Pleosporales</taxon>
        <taxon>Massarineae</taxon>
        <taxon>Lentitheciaceae</taxon>
        <taxon>Lentithecium</taxon>
    </lineage>
</organism>
<dbReference type="InterPro" id="IPR049326">
    <property type="entry name" value="Rhodopsin_dom_fungi"/>
</dbReference>
<feature type="region of interest" description="Disordered" evidence="1">
    <location>
        <begin position="391"/>
        <end position="412"/>
    </location>
</feature>
<keyword evidence="2" id="KW-1133">Transmembrane helix</keyword>
<feature type="compositionally biased region" description="Basic and acidic residues" evidence="1">
    <location>
        <begin position="395"/>
        <end position="407"/>
    </location>
</feature>
<evidence type="ECO:0000313" key="5">
    <source>
        <dbReference type="Proteomes" id="UP000799291"/>
    </source>
</evidence>
<feature type="compositionally biased region" description="Polar residues" evidence="1">
    <location>
        <begin position="318"/>
        <end position="332"/>
    </location>
</feature>
<keyword evidence="5" id="KW-1185">Reference proteome</keyword>
<dbReference type="Proteomes" id="UP000799291">
    <property type="component" value="Unassembled WGS sequence"/>
</dbReference>
<keyword evidence="2" id="KW-0812">Transmembrane</keyword>
<dbReference type="EMBL" id="MU005635">
    <property type="protein sequence ID" value="KAF2676399.1"/>
    <property type="molecule type" value="Genomic_DNA"/>
</dbReference>
<protein>
    <recommendedName>
        <fullName evidence="3">Rhodopsin domain-containing protein</fullName>
    </recommendedName>
</protein>
<evidence type="ECO:0000256" key="2">
    <source>
        <dbReference type="SAM" id="Phobius"/>
    </source>
</evidence>
<proteinExistence type="predicted"/>
<feature type="transmembrane region" description="Helical" evidence="2">
    <location>
        <begin position="221"/>
        <end position="244"/>
    </location>
</feature>
<feature type="region of interest" description="Disordered" evidence="1">
    <location>
        <begin position="432"/>
        <end position="455"/>
    </location>
</feature>
<dbReference type="AlphaFoldDB" id="A0A6G1IES2"/>
<evidence type="ECO:0000313" key="4">
    <source>
        <dbReference type="EMBL" id="KAF2676399.1"/>
    </source>
</evidence>
<feature type="transmembrane region" description="Helical" evidence="2">
    <location>
        <begin position="65"/>
        <end position="84"/>
    </location>
</feature>
<feature type="domain" description="Rhodopsin" evidence="3">
    <location>
        <begin position="50"/>
        <end position="284"/>
    </location>
</feature>
<gene>
    <name evidence="4" type="ORF">K458DRAFT_379955</name>
</gene>
<dbReference type="PANTHER" id="PTHR38794">
    <property type="entry name" value="INTEGRAL MEMBRANE PROTEIN"/>
    <property type="match status" value="1"/>
</dbReference>
<sequence length="455" mass="48935">MTALLAAIWPQHRANARLVRQPGSEADLGPFLNVVTWILLVTSGLAVLTRLVTKRALKRRIDVDDAFVVAALLTSIGSGIAVSVQTRNGLGRDIALLSEAQIVAYEKSEYANKLLYIATLALAKLSIISLLMILTASDQHRNLGISLTIFIALWGVVSVFVAAFQCGLDEPWKFIRAGSRCISLAAFWRGVAAMNMLTDLCLILFPVHVICTLQMSTSKKITILCFFGARSLDIVATAIQITYIPAFASPNPTRTLWKWTLTAQIISCITILTSCVPYLRPLLEALPSGLYGADELRRRGTPSELGYSRDRSKIGSYKLSSGGSFAPSTVSPEKQKKSLGESGCGCGSGGGGGIRRWMPMLNEDTGIANSASGVPGGPRRPDGRMDVKISAAGKGAERERERERWETDSTGSQVKIVKTTVVSAEWEDVEARRGGSFGGNGDDEGEEIVVVGGKK</sequence>
<keyword evidence="2" id="KW-0472">Membrane</keyword>
<evidence type="ECO:0000259" key="3">
    <source>
        <dbReference type="Pfam" id="PF20684"/>
    </source>
</evidence>